<keyword evidence="1" id="KW-0812">Transmembrane</keyword>
<dbReference type="AlphaFoldDB" id="A0A0S3RRQ2"/>
<dbReference type="EMBL" id="AP015037">
    <property type="protein sequence ID" value="BAT83103.1"/>
    <property type="molecule type" value="Genomic_DNA"/>
</dbReference>
<protein>
    <submittedName>
        <fullName evidence="2">Uncharacterized protein</fullName>
    </submittedName>
</protein>
<keyword evidence="3" id="KW-1185">Reference proteome</keyword>
<evidence type="ECO:0000313" key="2">
    <source>
        <dbReference type="EMBL" id="BAT83103.1"/>
    </source>
</evidence>
<feature type="transmembrane region" description="Helical" evidence="1">
    <location>
        <begin position="41"/>
        <end position="60"/>
    </location>
</feature>
<feature type="non-terminal residue" evidence="2">
    <location>
        <position position="1"/>
    </location>
</feature>
<keyword evidence="1" id="KW-1133">Transmembrane helix</keyword>
<gene>
    <name evidence="2" type="primary">Vigan.04G020500</name>
    <name evidence="2" type="ORF">VIGAN_04020500</name>
</gene>
<accession>A0A0S3RRQ2</accession>
<sequence>KRHAHSKSEDMPQTAIKSFLFYSSNLLTTPHRQNQTERTSFLLSLVLLATPYLTLPQCLIKKQMSLLFLIIRNMNQL</sequence>
<dbReference type="Proteomes" id="UP000291084">
    <property type="component" value="Chromosome 4"/>
</dbReference>
<reference evidence="2 3" key="1">
    <citation type="journal article" date="2015" name="Sci. Rep.">
        <title>The power of single molecule real-time sequencing technology in the de novo assembly of a eukaryotic genome.</title>
        <authorList>
            <person name="Sakai H."/>
            <person name="Naito K."/>
            <person name="Ogiso-Tanaka E."/>
            <person name="Takahashi Y."/>
            <person name="Iseki K."/>
            <person name="Muto C."/>
            <person name="Satou K."/>
            <person name="Teruya K."/>
            <person name="Shiroma A."/>
            <person name="Shimoji M."/>
            <person name="Hirano T."/>
            <person name="Itoh T."/>
            <person name="Kaga A."/>
            <person name="Tomooka N."/>
        </authorList>
    </citation>
    <scope>NUCLEOTIDE SEQUENCE [LARGE SCALE GENOMIC DNA]</scope>
    <source>
        <strain evidence="3">cv. Shumari</strain>
    </source>
</reference>
<evidence type="ECO:0000256" key="1">
    <source>
        <dbReference type="SAM" id="Phobius"/>
    </source>
</evidence>
<name>A0A0S3RRQ2_PHAAN</name>
<proteinExistence type="predicted"/>
<evidence type="ECO:0000313" key="3">
    <source>
        <dbReference type="Proteomes" id="UP000291084"/>
    </source>
</evidence>
<keyword evidence="1" id="KW-0472">Membrane</keyword>
<organism evidence="2 3">
    <name type="scientific">Vigna angularis var. angularis</name>
    <dbReference type="NCBI Taxonomy" id="157739"/>
    <lineage>
        <taxon>Eukaryota</taxon>
        <taxon>Viridiplantae</taxon>
        <taxon>Streptophyta</taxon>
        <taxon>Embryophyta</taxon>
        <taxon>Tracheophyta</taxon>
        <taxon>Spermatophyta</taxon>
        <taxon>Magnoliopsida</taxon>
        <taxon>eudicotyledons</taxon>
        <taxon>Gunneridae</taxon>
        <taxon>Pentapetalae</taxon>
        <taxon>rosids</taxon>
        <taxon>fabids</taxon>
        <taxon>Fabales</taxon>
        <taxon>Fabaceae</taxon>
        <taxon>Papilionoideae</taxon>
        <taxon>50 kb inversion clade</taxon>
        <taxon>NPAAA clade</taxon>
        <taxon>indigoferoid/millettioid clade</taxon>
        <taxon>Phaseoleae</taxon>
        <taxon>Vigna</taxon>
    </lineage>
</organism>